<evidence type="ECO:0000256" key="1">
    <source>
        <dbReference type="SAM" id="MobiDB-lite"/>
    </source>
</evidence>
<evidence type="ECO:0000313" key="3">
    <source>
        <dbReference type="Proteomes" id="UP000320876"/>
    </source>
</evidence>
<accession>A0A542DPT0</accession>
<feature type="compositionally biased region" description="Polar residues" evidence="1">
    <location>
        <begin position="39"/>
        <end position="48"/>
    </location>
</feature>
<comment type="caution">
    <text evidence="2">The sequence shown here is derived from an EMBL/GenBank/DDBJ whole genome shotgun (WGS) entry which is preliminary data.</text>
</comment>
<dbReference type="Gene3D" id="1.25.40.10">
    <property type="entry name" value="Tetratricopeptide repeat domain"/>
    <property type="match status" value="1"/>
</dbReference>
<dbReference type="AlphaFoldDB" id="A0A542DPT0"/>
<evidence type="ECO:0000313" key="2">
    <source>
        <dbReference type="EMBL" id="TQJ05102.1"/>
    </source>
</evidence>
<reference evidence="2 3" key="1">
    <citation type="submission" date="2019-06" db="EMBL/GenBank/DDBJ databases">
        <title>Sequencing the genomes of 1000 actinobacteria strains.</title>
        <authorList>
            <person name="Klenk H.-P."/>
        </authorList>
    </citation>
    <scope>NUCLEOTIDE SEQUENCE [LARGE SCALE GENOMIC DNA]</scope>
    <source>
        <strain evidence="2 3">DSM 45679</strain>
    </source>
</reference>
<sequence length="276" mass="30579">MNRPLTVTEEQIAAAQLRIVLDEKLGRQTTDDVREIAASTASAPPEQQTRPEKVEDNIVPPASKHSPAVTATSEDETSLHDVVTDVRRSIESHPRWPFQGRREAIETFDEMIHNVGKAVTLVLRASEASDAGDYVRAERLLQQAVHAFRTIGRRGEGLADINLAATYQLDGQHQRAIKQLDSHIRGTGPMCTDDRGRAHALLARSRLHLLADQAESARHDAEEALKGFQELEDLDAQLAAQTMLSEVYTRLDQSEEALKSEQRATEIRQALGLSSE</sequence>
<name>A0A542DPT0_AMYCI</name>
<dbReference type="Proteomes" id="UP000320876">
    <property type="component" value="Unassembled WGS sequence"/>
</dbReference>
<gene>
    <name evidence="2" type="ORF">FB471_4925</name>
</gene>
<dbReference type="InterPro" id="IPR011990">
    <property type="entry name" value="TPR-like_helical_dom_sf"/>
</dbReference>
<evidence type="ECO:0008006" key="4">
    <source>
        <dbReference type="Google" id="ProtNLM"/>
    </source>
</evidence>
<dbReference type="SUPFAM" id="SSF48452">
    <property type="entry name" value="TPR-like"/>
    <property type="match status" value="1"/>
</dbReference>
<keyword evidence="3" id="KW-1185">Reference proteome</keyword>
<organism evidence="2 3">
    <name type="scientific">Amycolatopsis cihanbeyliensis</name>
    <dbReference type="NCBI Taxonomy" id="1128664"/>
    <lineage>
        <taxon>Bacteria</taxon>
        <taxon>Bacillati</taxon>
        <taxon>Actinomycetota</taxon>
        <taxon>Actinomycetes</taxon>
        <taxon>Pseudonocardiales</taxon>
        <taxon>Pseudonocardiaceae</taxon>
        <taxon>Amycolatopsis</taxon>
    </lineage>
</organism>
<dbReference type="EMBL" id="VFML01000001">
    <property type="protein sequence ID" value="TQJ05102.1"/>
    <property type="molecule type" value="Genomic_DNA"/>
</dbReference>
<feature type="region of interest" description="Disordered" evidence="1">
    <location>
        <begin position="30"/>
        <end position="78"/>
    </location>
</feature>
<protein>
    <recommendedName>
        <fullName evidence="4">Tetratricopeptide repeat protein</fullName>
    </recommendedName>
</protein>
<proteinExistence type="predicted"/>